<name>A0A371HQ79_MUCPR</name>
<reference evidence="1" key="1">
    <citation type="submission" date="2018-05" db="EMBL/GenBank/DDBJ databases">
        <title>Draft genome of Mucuna pruriens seed.</title>
        <authorList>
            <person name="Nnadi N.E."/>
            <person name="Vos R."/>
            <person name="Hasami M.H."/>
            <person name="Devisetty U.K."/>
            <person name="Aguiy J.C."/>
        </authorList>
    </citation>
    <scope>NUCLEOTIDE SEQUENCE [LARGE SCALE GENOMIC DNA]</scope>
    <source>
        <strain evidence="1">JCA_2017</strain>
    </source>
</reference>
<accession>A0A371HQ79</accession>
<gene>
    <name evidence="1" type="ORF">CR513_11283</name>
</gene>
<proteinExistence type="predicted"/>
<keyword evidence="2" id="KW-1185">Reference proteome</keyword>
<dbReference type="EMBL" id="QJKJ01001978">
    <property type="protein sequence ID" value="RDY04938.1"/>
    <property type="molecule type" value="Genomic_DNA"/>
</dbReference>
<dbReference type="AlphaFoldDB" id="A0A371HQ79"/>
<evidence type="ECO:0000313" key="1">
    <source>
        <dbReference type="EMBL" id="RDY04938.1"/>
    </source>
</evidence>
<sequence>MERSCIRVSTSTGRVRLSTEFEIPSTTIPTAATIESASTWQLTIFGGLDEVVGDKQPRVLA</sequence>
<comment type="caution">
    <text evidence="1">The sequence shown here is derived from an EMBL/GenBank/DDBJ whole genome shotgun (WGS) entry which is preliminary data.</text>
</comment>
<organism evidence="1 2">
    <name type="scientific">Mucuna pruriens</name>
    <name type="common">Velvet bean</name>
    <name type="synonym">Dolichos pruriens</name>
    <dbReference type="NCBI Taxonomy" id="157652"/>
    <lineage>
        <taxon>Eukaryota</taxon>
        <taxon>Viridiplantae</taxon>
        <taxon>Streptophyta</taxon>
        <taxon>Embryophyta</taxon>
        <taxon>Tracheophyta</taxon>
        <taxon>Spermatophyta</taxon>
        <taxon>Magnoliopsida</taxon>
        <taxon>eudicotyledons</taxon>
        <taxon>Gunneridae</taxon>
        <taxon>Pentapetalae</taxon>
        <taxon>rosids</taxon>
        <taxon>fabids</taxon>
        <taxon>Fabales</taxon>
        <taxon>Fabaceae</taxon>
        <taxon>Papilionoideae</taxon>
        <taxon>50 kb inversion clade</taxon>
        <taxon>NPAAA clade</taxon>
        <taxon>indigoferoid/millettioid clade</taxon>
        <taxon>Phaseoleae</taxon>
        <taxon>Mucuna</taxon>
    </lineage>
</organism>
<protein>
    <submittedName>
        <fullName evidence="1">Uncharacterized protein</fullName>
    </submittedName>
</protein>
<evidence type="ECO:0000313" key="2">
    <source>
        <dbReference type="Proteomes" id="UP000257109"/>
    </source>
</evidence>
<dbReference type="Proteomes" id="UP000257109">
    <property type="component" value="Unassembled WGS sequence"/>
</dbReference>
<feature type="non-terminal residue" evidence="1">
    <location>
        <position position="1"/>
    </location>
</feature>